<reference evidence="3" key="1">
    <citation type="submission" date="2011-03" db="EMBL/GenBank/DDBJ databases">
        <authorList>
            <person name="Voget S."/>
            <person name="Streit W.R."/>
            <person name="Jaeger K.E."/>
            <person name="Daniel R."/>
        </authorList>
    </citation>
    <scope>NUCLEOTIDE SEQUENCE [LARGE SCALE GENOMIC DNA]</scope>
    <source>
        <strain evidence="3">PG1</strain>
    </source>
</reference>
<name>A0A0B6S4W0_BURPL</name>
<dbReference type="EMBL" id="CP002581">
    <property type="protein sequence ID" value="AJK49419.1"/>
    <property type="molecule type" value="Genomic_DNA"/>
</dbReference>
<organism evidence="2 3">
    <name type="scientific">Burkholderia plantarii</name>
    <dbReference type="NCBI Taxonomy" id="41899"/>
    <lineage>
        <taxon>Bacteria</taxon>
        <taxon>Pseudomonadati</taxon>
        <taxon>Pseudomonadota</taxon>
        <taxon>Betaproteobacteria</taxon>
        <taxon>Burkholderiales</taxon>
        <taxon>Burkholderiaceae</taxon>
        <taxon>Burkholderia</taxon>
    </lineage>
</organism>
<evidence type="ECO:0000313" key="2">
    <source>
        <dbReference type="EMBL" id="AJK49419.1"/>
    </source>
</evidence>
<accession>A0A0B6S4W0</accession>
<sequence>MGTPAVLRGPIRRASEFGGGLMPRAGRSRRLLRFARPAFGFATPGRRIRAYTNAQRQGARGVAATSAPVGFPDPTRMTRIPPSNLPSAYAPPTADDSARGPAADAPGLASAPGGTIAGLRTIAADGKRTRGALTAVRSEATRERLGRLRTELTRISPPPATADAARAAILAAMARANLAGWTIPALDDADVLAYQDGSRRIMLIAHAIIFNPSGAFRIVDLRSSTPVYFEAAGEGECRFVMPRDRDGAGVAGGRRRIGMR</sequence>
<evidence type="ECO:0000256" key="1">
    <source>
        <dbReference type="SAM" id="MobiDB-lite"/>
    </source>
</evidence>
<dbReference type="HOGENOM" id="CLU_088511_0_0_4"/>
<dbReference type="AlphaFoldDB" id="A0A0B6S4W0"/>
<gene>
    <name evidence="2" type="ORF">BGL_2c13520</name>
</gene>
<feature type="region of interest" description="Disordered" evidence="1">
    <location>
        <begin position="59"/>
        <end position="111"/>
    </location>
</feature>
<keyword evidence="3" id="KW-1185">Reference proteome</keyword>
<protein>
    <submittedName>
        <fullName evidence="2">Uncharacterized protein</fullName>
    </submittedName>
</protein>
<dbReference type="KEGG" id="bgp:BGL_2c13520"/>
<evidence type="ECO:0000313" key="3">
    <source>
        <dbReference type="Proteomes" id="UP000031838"/>
    </source>
</evidence>
<proteinExistence type="predicted"/>
<reference evidence="2 3" key="2">
    <citation type="journal article" date="2016" name="Appl. Microbiol. Biotechnol.">
        <title>Mutations improving production and secretion of extracellular lipase by Burkholderia glumae PG1.</title>
        <authorList>
            <person name="Knapp A."/>
            <person name="Voget S."/>
            <person name="Gao R."/>
            <person name="Zaburannyi N."/>
            <person name="Krysciak D."/>
            <person name="Breuer M."/>
            <person name="Hauer B."/>
            <person name="Streit W.R."/>
            <person name="Muller R."/>
            <person name="Daniel R."/>
            <person name="Jaeger K.E."/>
        </authorList>
    </citation>
    <scope>NUCLEOTIDE SEQUENCE [LARGE SCALE GENOMIC DNA]</scope>
    <source>
        <strain evidence="2 3">PG1</strain>
    </source>
</reference>
<dbReference type="Proteomes" id="UP000031838">
    <property type="component" value="Chromosome 2"/>
</dbReference>